<feature type="domain" description="Outer membrane protein beta-barrel" evidence="3">
    <location>
        <begin position="9"/>
        <end position="212"/>
    </location>
</feature>
<keyword evidence="1 2" id="KW-0732">Signal</keyword>
<feature type="chain" id="PRO_5003026096" description="Outer membrane protein beta-barrel domain-containing protein" evidence="2">
    <location>
        <begin position="23"/>
        <end position="212"/>
    </location>
</feature>
<evidence type="ECO:0000313" key="5">
    <source>
        <dbReference type="Proteomes" id="UP000003160"/>
    </source>
</evidence>
<dbReference type="InterPro" id="IPR011250">
    <property type="entry name" value="OMP/PagP_B-barrel"/>
</dbReference>
<name>D1PZU0_9BACT</name>
<comment type="caution">
    <text evidence="4">The sequence shown here is derived from an EMBL/GenBank/DDBJ whole genome shotgun (WGS) entry which is preliminary data.</text>
</comment>
<organism evidence="4 5">
    <name type="scientific">Hallella bergensis DSM 17361</name>
    <dbReference type="NCBI Taxonomy" id="585502"/>
    <lineage>
        <taxon>Bacteria</taxon>
        <taxon>Pseudomonadati</taxon>
        <taxon>Bacteroidota</taxon>
        <taxon>Bacteroidia</taxon>
        <taxon>Bacteroidales</taxon>
        <taxon>Prevotellaceae</taxon>
        <taxon>Hallella</taxon>
    </lineage>
</organism>
<evidence type="ECO:0000313" key="4">
    <source>
        <dbReference type="EMBL" id="EFA43122.1"/>
    </source>
</evidence>
<proteinExistence type="predicted"/>
<dbReference type="SUPFAM" id="SSF56925">
    <property type="entry name" value="OMPA-like"/>
    <property type="match status" value="1"/>
</dbReference>
<feature type="signal peptide" evidence="2">
    <location>
        <begin position="1"/>
        <end position="22"/>
    </location>
</feature>
<dbReference type="Proteomes" id="UP000003160">
    <property type="component" value="Unassembled WGS sequence"/>
</dbReference>
<gene>
    <name evidence="4" type="ORF">HMPREF0645_2475</name>
</gene>
<dbReference type="Pfam" id="PF13505">
    <property type="entry name" value="OMP_b-brl"/>
    <property type="match status" value="1"/>
</dbReference>
<dbReference type="RefSeq" id="WP_007175426.1">
    <property type="nucleotide sequence ID" value="NZ_GG704786.1"/>
</dbReference>
<dbReference type="OrthoDB" id="1011633at2"/>
<sequence>MKKYVSLIMLAVAMMFAQKADAQLQFGVKGGLNVSSISFNQDLFDSSNRSGWFLGPTMKLSTPILGLGLDASALYEQKSSQVENTKVQSGETTINQKSVIIPVNVRWGFGLGSMASMFVFAGPQFGFNVGKDEFTWTSREDYQNTFQLKKSNLSVNVGAGVSLLKHLQVTANYSIATGKTGEAKVSKVIDDTYDTITTGKANAWQVSLSYFF</sequence>
<reference evidence="4 5" key="1">
    <citation type="submission" date="2009-10" db="EMBL/GenBank/DDBJ databases">
        <authorList>
            <person name="Qin X."/>
            <person name="Bachman B."/>
            <person name="Battles P."/>
            <person name="Bell A."/>
            <person name="Bess C."/>
            <person name="Bickham C."/>
            <person name="Chaboub L."/>
            <person name="Chen D."/>
            <person name="Coyle M."/>
            <person name="Deiros D.R."/>
            <person name="Dinh H."/>
            <person name="Forbes L."/>
            <person name="Fowler G."/>
            <person name="Francisco L."/>
            <person name="Fu Q."/>
            <person name="Gubbala S."/>
            <person name="Hale W."/>
            <person name="Han Y."/>
            <person name="Hemphill L."/>
            <person name="Highlander S.K."/>
            <person name="Hirani K."/>
            <person name="Hogues M."/>
            <person name="Jackson L."/>
            <person name="Jakkamsetti A."/>
            <person name="Javaid M."/>
            <person name="Jiang H."/>
            <person name="Korchina V."/>
            <person name="Kovar C."/>
            <person name="Lara F."/>
            <person name="Lee S."/>
            <person name="Mata R."/>
            <person name="Mathew T."/>
            <person name="Moen C."/>
            <person name="Morales K."/>
            <person name="Munidasa M."/>
            <person name="Nazareth L."/>
            <person name="Ngo R."/>
            <person name="Nguyen L."/>
            <person name="Okwuonu G."/>
            <person name="Ongeri F."/>
            <person name="Patil S."/>
            <person name="Petrosino J."/>
            <person name="Pham C."/>
            <person name="Pham P."/>
            <person name="Pu L.-L."/>
            <person name="Puazo M."/>
            <person name="Raj R."/>
            <person name="Reid J."/>
            <person name="Rouhana J."/>
            <person name="Saada N."/>
            <person name="Shang Y."/>
            <person name="Simmons D."/>
            <person name="Thornton R."/>
            <person name="Warren J."/>
            <person name="Weissenberger G."/>
            <person name="Zhang J."/>
            <person name="Zhang L."/>
            <person name="Zhou C."/>
            <person name="Zhu D."/>
            <person name="Muzny D."/>
            <person name="Worley K."/>
            <person name="Gibbs R."/>
        </authorList>
    </citation>
    <scope>NUCLEOTIDE SEQUENCE [LARGE SCALE GENOMIC DNA]</scope>
    <source>
        <strain evidence="4 5">DSM 17361</strain>
    </source>
</reference>
<dbReference type="eggNOG" id="COG3637">
    <property type="taxonomic scope" value="Bacteria"/>
</dbReference>
<dbReference type="InterPro" id="IPR027385">
    <property type="entry name" value="Beta-barrel_OMP"/>
</dbReference>
<protein>
    <recommendedName>
        <fullName evidence="3">Outer membrane protein beta-barrel domain-containing protein</fullName>
    </recommendedName>
</protein>
<keyword evidence="5" id="KW-1185">Reference proteome</keyword>
<dbReference type="HOGENOM" id="CLU_082049_5_2_10"/>
<evidence type="ECO:0000256" key="1">
    <source>
        <dbReference type="ARBA" id="ARBA00022729"/>
    </source>
</evidence>
<dbReference type="EMBL" id="ACKS01000091">
    <property type="protein sequence ID" value="EFA43122.1"/>
    <property type="molecule type" value="Genomic_DNA"/>
</dbReference>
<evidence type="ECO:0000259" key="3">
    <source>
        <dbReference type="Pfam" id="PF13505"/>
    </source>
</evidence>
<dbReference type="AlphaFoldDB" id="D1PZU0"/>
<accession>D1PZU0</accession>
<evidence type="ECO:0000256" key="2">
    <source>
        <dbReference type="SAM" id="SignalP"/>
    </source>
</evidence>